<evidence type="ECO:0000256" key="3">
    <source>
        <dbReference type="SAM" id="MobiDB-lite"/>
    </source>
</evidence>
<feature type="compositionally biased region" description="Basic and acidic residues" evidence="3">
    <location>
        <begin position="10"/>
        <end position="19"/>
    </location>
</feature>
<dbReference type="EMBL" id="CAJOBG010064335">
    <property type="protein sequence ID" value="CAF4566404.1"/>
    <property type="molecule type" value="Genomic_DNA"/>
</dbReference>
<comment type="caution">
    <text evidence="5">The sequence shown here is derived from an EMBL/GenBank/DDBJ whole genome shotgun (WGS) entry which is preliminary data.</text>
</comment>
<dbReference type="SUPFAM" id="SSF52540">
    <property type="entry name" value="P-loop containing nucleoside triphosphate hydrolases"/>
    <property type="match status" value="1"/>
</dbReference>
<dbReference type="Proteomes" id="UP000663866">
    <property type="component" value="Unassembled WGS sequence"/>
</dbReference>
<dbReference type="AlphaFoldDB" id="A0A820ZS41"/>
<name>A0A820ZS41_9BILA</name>
<keyword evidence="2" id="KW-0539">Nucleus</keyword>
<dbReference type="InterPro" id="IPR000330">
    <property type="entry name" value="SNF2_N"/>
</dbReference>
<dbReference type="GO" id="GO:0140658">
    <property type="term" value="F:ATP-dependent chromatin remodeler activity"/>
    <property type="evidence" value="ECO:0007669"/>
    <property type="project" value="TreeGrafter"/>
</dbReference>
<feature type="non-terminal residue" evidence="5">
    <location>
        <position position="156"/>
    </location>
</feature>
<gene>
    <name evidence="5" type="ORF">OVN521_LOCUS43862</name>
</gene>
<dbReference type="GO" id="GO:0003682">
    <property type="term" value="F:chromatin binding"/>
    <property type="evidence" value="ECO:0007669"/>
    <property type="project" value="TreeGrafter"/>
</dbReference>
<feature type="region of interest" description="Disordered" evidence="3">
    <location>
        <begin position="1"/>
        <end position="47"/>
    </location>
</feature>
<dbReference type="Gene3D" id="3.40.50.10810">
    <property type="entry name" value="Tandem AAA-ATPase domain"/>
    <property type="match status" value="1"/>
</dbReference>
<organism evidence="5 6">
    <name type="scientific">Rotaria magnacalcarata</name>
    <dbReference type="NCBI Taxonomy" id="392030"/>
    <lineage>
        <taxon>Eukaryota</taxon>
        <taxon>Metazoa</taxon>
        <taxon>Spiralia</taxon>
        <taxon>Gnathifera</taxon>
        <taxon>Rotifera</taxon>
        <taxon>Eurotatoria</taxon>
        <taxon>Bdelloidea</taxon>
        <taxon>Philodinida</taxon>
        <taxon>Philodinidae</taxon>
        <taxon>Rotaria</taxon>
    </lineage>
</organism>
<evidence type="ECO:0000313" key="5">
    <source>
        <dbReference type="EMBL" id="CAF4566404.1"/>
    </source>
</evidence>
<dbReference type="InterPro" id="IPR027417">
    <property type="entry name" value="P-loop_NTPase"/>
</dbReference>
<evidence type="ECO:0000259" key="4">
    <source>
        <dbReference type="Pfam" id="PF00176"/>
    </source>
</evidence>
<dbReference type="GO" id="GO:0005524">
    <property type="term" value="F:ATP binding"/>
    <property type="evidence" value="ECO:0007669"/>
    <property type="project" value="InterPro"/>
</dbReference>
<evidence type="ECO:0000256" key="2">
    <source>
        <dbReference type="ARBA" id="ARBA00023242"/>
    </source>
</evidence>
<feature type="domain" description="SNF2 N-terminal" evidence="4">
    <location>
        <begin position="60"/>
        <end position="152"/>
    </location>
</feature>
<dbReference type="PANTHER" id="PTHR45623">
    <property type="entry name" value="CHROMODOMAIN-HELICASE-DNA-BINDING PROTEIN 3-RELATED-RELATED"/>
    <property type="match status" value="1"/>
</dbReference>
<dbReference type="GO" id="GO:0016887">
    <property type="term" value="F:ATP hydrolysis activity"/>
    <property type="evidence" value="ECO:0007669"/>
    <property type="project" value="TreeGrafter"/>
</dbReference>
<evidence type="ECO:0000256" key="1">
    <source>
        <dbReference type="ARBA" id="ARBA00004123"/>
    </source>
</evidence>
<keyword evidence="6" id="KW-1185">Reference proteome</keyword>
<dbReference type="GO" id="GO:0005634">
    <property type="term" value="C:nucleus"/>
    <property type="evidence" value="ECO:0007669"/>
    <property type="project" value="UniProtKB-SubCell"/>
</dbReference>
<dbReference type="GO" id="GO:0000785">
    <property type="term" value="C:chromatin"/>
    <property type="evidence" value="ECO:0007669"/>
    <property type="project" value="TreeGrafter"/>
</dbReference>
<dbReference type="GO" id="GO:0042393">
    <property type="term" value="F:histone binding"/>
    <property type="evidence" value="ECO:0007669"/>
    <property type="project" value="TreeGrafter"/>
</dbReference>
<sequence>TTSTKVTRRSNRELEESRSVDANGDSGDESERSGKYPPPRKRYEKQPDFVDVTGGTLHPYQLEGLNWLRFSFSLNTDVILADEMGLGKTIQTIVFLQALLKEGLSRGPFLISAPLATIINWEREFEFWAPDMYVVTYTGDKEARSIIRKHEFSFEG</sequence>
<feature type="non-terminal residue" evidence="5">
    <location>
        <position position="1"/>
    </location>
</feature>
<dbReference type="Pfam" id="PF00176">
    <property type="entry name" value="SNF2-rel_dom"/>
    <property type="match status" value="1"/>
</dbReference>
<dbReference type="PANTHER" id="PTHR45623:SF17">
    <property type="entry name" value="CHROMODOMAIN-HELICASE-DNA-BINDING PROTEIN 3-RELATED"/>
    <property type="match status" value="1"/>
</dbReference>
<accession>A0A820ZS41</accession>
<evidence type="ECO:0000313" key="6">
    <source>
        <dbReference type="Proteomes" id="UP000663866"/>
    </source>
</evidence>
<protein>
    <recommendedName>
        <fullName evidence="4">SNF2 N-terminal domain-containing protein</fullName>
    </recommendedName>
</protein>
<proteinExistence type="predicted"/>
<dbReference type="GO" id="GO:0003677">
    <property type="term" value="F:DNA binding"/>
    <property type="evidence" value="ECO:0007669"/>
    <property type="project" value="TreeGrafter"/>
</dbReference>
<reference evidence="5" key="1">
    <citation type="submission" date="2021-02" db="EMBL/GenBank/DDBJ databases">
        <authorList>
            <person name="Nowell W R."/>
        </authorList>
    </citation>
    <scope>NUCLEOTIDE SEQUENCE</scope>
</reference>
<dbReference type="InterPro" id="IPR038718">
    <property type="entry name" value="SNF2-like_sf"/>
</dbReference>
<comment type="subcellular location">
    <subcellularLocation>
        <location evidence="1">Nucleus</location>
    </subcellularLocation>
</comment>